<keyword evidence="4 8" id="KW-0819">tRNA processing</keyword>
<dbReference type="GO" id="GO:0006400">
    <property type="term" value="P:tRNA modification"/>
    <property type="evidence" value="ECO:0007669"/>
    <property type="project" value="UniProtKB-UniRule"/>
</dbReference>
<dbReference type="EC" id="6.3.4.19" evidence="8"/>
<dbReference type="EMBL" id="JAHXRF010000013">
    <property type="protein sequence ID" value="MBW4866148.1"/>
    <property type="molecule type" value="Genomic_DNA"/>
</dbReference>
<dbReference type="Pfam" id="PF01171">
    <property type="entry name" value="ATP_bind_3"/>
    <property type="match status" value="1"/>
</dbReference>
<keyword evidence="3 8" id="KW-0436">Ligase</keyword>
<organism evidence="10 11">
    <name type="scientific">Segatella salivae</name>
    <dbReference type="NCBI Taxonomy" id="228604"/>
    <lineage>
        <taxon>Bacteria</taxon>
        <taxon>Pseudomonadati</taxon>
        <taxon>Bacteroidota</taxon>
        <taxon>Bacteroidia</taxon>
        <taxon>Bacteroidales</taxon>
        <taxon>Prevotellaceae</taxon>
        <taxon>Segatella</taxon>
    </lineage>
</organism>
<evidence type="ECO:0000256" key="3">
    <source>
        <dbReference type="ARBA" id="ARBA00022598"/>
    </source>
</evidence>
<dbReference type="PANTHER" id="PTHR43033">
    <property type="entry name" value="TRNA(ILE)-LYSIDINE SYNTHASE-RELATED"/>
    <property type="match status" value="1"/>
</dbReference>
<sequence>MLSSFAQKVKAFIAENQLFQPESTYLLALSGGCDSVALLRIMIELNYHVAAIHCNFQLRNAESKRDEMFCEGLCRSLKVPFHRVYFDTKAYASLHHVSIEMAARELRYDYFEKLRKDISADDILVAHHQDDNIETALLNLIRGTGIQGLLGMKPKNGHIIRPLLSVSRKEIEQYLSSIHQDYVTDSSNLVADVMRNKIRLEVIPLLKTLNPSVSDNISTTIKHLNEASNVLNSALEDGQKRVISVYKQNQIAINIKALQKEVSPEYILYSVLSNYSFSSAQIENIAQSLNASTGKRWYSKTHELVKDRETLLIATRTQPTTKVLRVPEEGLFVWNEHIKFKINLSEITSCFEPSREPKQVTLDGEIIAFPLTIRCIKQGDRFQPFGMKGSKLVSDLLTNLKYSIIDKQQQLIVEDAHGHILWVVGVRVDQRFAVTKNTKRILTLTIVT</sequence>
<dbReference type="SMART" id="SM00977">
    <property type="entry name" value="TilS_C"/>
    <property type="match status" value="1"/>
</dbReference>
<feature type="binding site" evidence="8">
    <location>
        <begin position="30"/>
        <end position="35"/>
    </location>
    <ligand>
        <name>ATP</name>
        <dbReference type="ChEBI" id="CHEBI:30616"/>
    </ligand>
</feature>
<dbReference type="PANTHER" id="PTHR43033:SF1">
    <property type="entry name" value="TRNA(ILE)-LYSIDINE SYNTHASE-RELATED"/>
    <property type="match status" value="1"/>
</dbReference>
<dbReference type="NCBIfam" id="TIGR02433">
    <property type="entry name" value="lysidine_TilS_C"/>
    <property type="match status" value="1"/>
</dbReference>
<comment type="caution">
    <text evidence="10">The sequence shown here is derived from an EMBL/GenBank/DDBJ whole genome shotgun (WGS) entry which is preliminary data.</text>
</comment>
<dbReference type="NCBIfam" id="TIGR02432">
    <property type="entry name" value="lysidine_TilS_N"/>
    <property type="match status" value="1"/>
</dbReference>
<dbReference type="GO" id="GO:0005737">
    <property type="term" value="C:cytoplasm"/>
    <property type="evidence" value="ECO:0007669"/>
    <property type="project" value="UniProtKB-SubCell"/>
</dbReference>
<evidence type="ECO:0000256" key="5">
    <source>
        <dbReference type="ARBA" id="ARBA00022741"/>
    </source>
</evidence>
<dbReference type="Proteomes" id="UP001196873">
    <property type="component" value="Unassembled WGS sequence"/>
</dbReference>
<keyword evidence="6 8" id="KW-0067">ATP-binding</keyword>
<evidence type="ECO:0000256" key="2">
    <source>
        <dbReference type="ARBA" id="ARBA00022490"/>
    </source>
</evidence>
<accession>A0AAW4NU74</accession>
<dbReference type="GO" id="GO:0005524">
    <property type="term" value="F:ATP binding"/>
    <property type="evidence" value="ECO:0007669"/>
    <property type="project" value="UniProtKB-UniRule"/>
</dbReference>
<feature type="domain" description="Lysidine-tRNA(Ile) synthetase C-terminal" evidence="9">
    <location>
        <begin position="371"/>
        <end position="444"/>
    </location>
</feature>
<name>A0AAW4NU74_9BACT</name>
<evidence type="ECO:0000259" key="9">
    <source>
        <dbReference type="SMART" id="SM00977"/>
    </source>
</evidence>
<comment type="subcellular location">
    <subcellularLocation>
        <location evidence="1 8">Cytoplasm</location>
    </subcellularLocation>
</comment>
<dbReference type="InterPro" id="IPR012796">
    <property type="entry name" value="Lysidine-tRNA-synth_C"/>
</dbReference>
<proteinExistence type="inferred from homology"/>
<dbReference type="AlphaFoldDB" id="A0AAW4NU74"/>
<dbReference type="InterPro" id="IPR012094">
    <property type="entry name" value="tRNA_Ile_lys_synt"/>
</dbReference>
<evidence type="ECO:0000256" key="6">
    <source>
        <dbReference type="ARBA" id="ARBA00022840"/>
    </source>
</evidence>
<comment type="domain">
    <text evidence="8">The N-terminal region contains the highly conserved SGGXDS motif, predicted to be a P-loop motif involved in ATP binding.</text>
</comment>
<dbReference type="Pfam" id="PF11734">
    <property type="entry name" value="TilS_C"/>
    <property type="match status" value="1"/>
</dbReference>
<evidence type="ECO:0000256" key="7">
    <source>
        <dbReference type="ARBA" id="ARBA00048539"/>
    </source>
</evidence>
<reference evidence="10" key="1">
    <citation type="submission" date="2021-07" db="EMBL/GenBank/DDBJ databases">
        <title>Genomic diversity and antimicrobial resistance of Prevotella spp. isolated from chronic lung disease airways.</title>
        <authorList>
            <person name="Webb K.A."/>
            <person name="Olagoke O.S."/>
            <person name="Baird T."/>
            <person name="Neill J."/>
            <person name="Pham A."/>
            <person name="Wells T.J."/>
            <person name="Ramsay K.A."/>
            <person name="Bell S.C."/>
            <person name="Sarovich D.S."/>
            <person name="Price E.P."/>
        </authorList>
    </citation>
    <scope>NUCLEOTIDE SEQUENCE</scope>
    <source>
        <strain evidence="10">SCHI0047.S.3</strain>
    </source>
</reference>
<dbReference type="HAMAP" id="MF_01161">
    <property type="entry name" value="tRNA_Ile_lys_synt"/>
    <property type="match status" value="1"/>
</dbReference>
<comment type="catalytic activity">
    <reaction evidence="7 8">
        <text>cytidine(34) in tRNA(Ile2) + L-lysine + ATP = lysidine(34) in tRNA(Ile2) + AMP + diphosphate + H(+)</text>
        <dbReference type="Rhea" id="RHEA:43744"/>
        <dbReference type="Rhea" id="RHEA-COMP:10625"/>
        <dbReference type="Rhea" id="RHEA-COMP:10670"/>
        <dbReference type="ChEBI" id="CHEBI:15378"/>
        <dbReference type="ChEBI" id="CHEBI:30616"/>
        <dbReference type="ChEBI" id="CHEBI:32551"/>
        <dbReference type="ChEBI" id="CHEBI:33019"/>
        <dbReference type="ChEBI" id="CHEBI:82748"/>
        <dbReference type="ChEBI" id="CHEBI:83665"/>
        <dbReference type="ChEBI" id="CHEBI:456215"/>
        <dbReference type="EC" id="6.3.4.19"/>
    </reaction>
</comment>
<dbReference type="RefSeq" id="WP_219428401.1">
    <property type="nucleotide sequence ID" value="NZ_JAHXRD010000022.1"/>
</dbReference>
<dbReference type="CDD" id="cd01992">
    <property type="entry name" value="TilS_N"/>
    <property type="match status" value="1"/>
</dbReference>
<keyword evidence="2 8" id="KW-0963">Cytoplasm</keyword>
<dbReference type="InterPro" id="IPR012795">
    <property type="entry name" value="tRNA_Ile_lys_synt_N"/>
</dbReference>
<comment type="similarity">
    <text evidence="8">Belongs to the tRNA(Ile)-lysidine synthase family.</text>
</comment>
<evidence type="ECO:0000256" key="8">
    <source>
        <dbReference type="HAMAP-Rule" id="MF_01161"/>
    </source>
</evidence>
<keyword evidence="5 8" id="KW-0547">Nucleotide-binding</keyword>
<dbReference type="GO" id="GO:0032267">
    <property type="term" value="F:tRNA(Ile)-lysidine synthase activity"/>
    <property type="evidence" value="ECO:0007669"/>
    <property type="project" value="UniProtKB-EC"/>
</dbReference>
<evidence type="ECO:0000256" key="1">
    <source>
        <dbReference type="ARBA" id="ARBA00004496"/>
    </source>
</evidence>
<evidence type="ECO:0000313" key="10">
    <source>
        <dbReference type="EMBL" id="MBW4866148.1"/>
    </source>
</evidence>
<comment type="function">
    <text evidence="8">Ligates lysine onto the cytidine present at position 34 of the AUA codon-specific tRNA(Ile) that contains the anticodon CAU, in an ATP-dependent manner. Cytidine is converted to lysidine, thus changing the amino acid specificity of the tRNA from methionine to isoleucine.</text>
</comment>
<protein>
    <recommendedName>
        <fullName evidence="8">tRNA(Ile)-lysidine synthase</fullName>
        <ecNumber evidence="8">6.3.4.19</ecNumber>
    </recommendedName>
    <alternativeName>
        <fullName evidence="8">tRNA(Ile)-2-lysyl-cytidine synthase</fullName>
    </alternativeName>
    <alternativeName>
        <fullName evidence="8">tRNA(Ile)-lysidine synthetase</fullName>
    </alternativeName>
</protein>
<evidence type="ECO:0000313" key="11">
    <source>
        <dbReference type="Proteomes" id="UP001196873"/>
    </source>
</evidence>
<evidence type="ECO:0000256" key="4">
    <source>
        <dbReference type="ARBA" id="ARBA00022694"/>
    </source>
</evidence>
<gene>
    <name evidence="8 10" type="primary">tilS</name>
    <name evidence="10" type="ORF">KZY68_09045</name>
</gene>
<dbReference type="InterPro" id="IPR011063">
    <property type="entry name" value="TilS/TtcA_N"/>
</dbReference>